<feature type="non-terminal residue" evidence="5">
    <location>
        <position position="118"/>
    </location>
</feature>
<sequence length="118" mass="13309">MTEMKATRDGYGEALVELGKTDPRVVVLGADLTDSTRTLWFAEKFPERFFQIGIAEQDMLNTAAGLSLTGKIPFVSTYGVFVAGRAWDQIRTTICYTNLNVKLIYHQKLHLGLMFKFL</sequence>
<dbReference type="EMBL" id="LAZR01051301">
    <property type="protein sequence ID" value="KKK85456.1"/>
    <property type="molecule type" value="Genomic_DNA"/>
</dbReference>
<dbReference type="AlphaFoldDB" id="A0A0F9BM59"/>
<proteinExistence type="inferred from homology"/>
<dbReference type="PANTHER" id="PTHR43825">
    <property type="entry name" value="PYRUVATE DEHYDROGENASE E1 COMPONENT"/>
    <property type="match status" value="1"/>
</dbReference>
<feature type="domain" description="Transketolase-like pyrimidine-binding" evidence="4">
    <location>
        <begin position="5"/>
        <end position="115"/>
    </location>
</feature>
<dbReference type="FunFam" id="3.40.50.970:FF:000129">
    <property type="entry name" value="Transketolase"/>
    <property type="match status" value="1"/>
</dbReference>
<evidence type="ECO:0000256" key="2">
    <source>
        <dbReference type="ARBA" id="ARBA00007131"/>
    </source>
</evidence>
<dbReference type="Pfam" id="PF02779">
    <property type="entry name" value="Transket_pyr"/>
    <property type="match status" value="1"/>
</dbReference>
<dbReference type="CDD" id="cd07033">
    <property type="entry name" value="TPP_PYR_DXS_TK_like"/>
    <property type="match status" value="1"/>
</dbReference>
<evidence type="ECO:0000256" key="1">
    <source>
        <dbReference type="ARBA" id="ARBA00001964"/>
    </source>
</evidence>
<dbReference type="SMART" id="SM00861">
    <property type="entry name" value="Transket_pyr"/>
    <property type="match status" value="1"/>
</dbReference>
<evidence type="ECO:0000313" key="5">
    <source>
        <dbReference type="EMBL" id="KKK85456.1"/>
    </source>
</evidence>
<accession>A0A0F9BM59</accession>
<protein>
    <recommendedName>
        <fullName evidence="4">Transketolase-like pyrimidine-binding domain-containing protein</fullName>
    </recommendedName>
</protein>
<keyword evidence="3" id="KW-0786">Thiamine pyrophosphate</keyword>
<name>A0A0F9BM59_9ZZZZ</name>
<dbReference type="Gene3D" id="3.40.50.970">
    <property type="match status" value="1"/>
</dbReference>
<comment type="similarity">
    <text evidence="2">Belongs to the transketolase family.</text>
</comment>
<reference evidence="5" key="1">
    <citation type="journal article" date="2015" name="Nature">
        <title>Complex archaea that bridge the gap between prokaryotes and eukaryotes.</title>
        <authorList>
            <person name="Spang A."/>
            <person name="Saw J.H."/>
            <person name="Jorgensen S.L."/>
            <person name="Zaremba-Niedzwiedzka K."/>
            <person name="Martijn J."/>
            <person name="Lind A.E."/>
            <person name="van Eijk R."/>
            <person name="Schleper C."/>
            <person name="Guy L."/>
            <person name="Ettema T.J."/>
        </authorList>
    </citation>
    <scope>NUCLEOTIDE SEQUENCE</scope>
</reference>
<comment type="cofactor">
    <cofactor evidence="1">
        <name>thiamine diphosphate</name>
        <dbReference type="ChEBI" id="CHEBI:58937"/>
    </cofactor>
</comment>
<gene>
    <name evidence="5" type="ORF">LCGC14_2773110</name>
</gene>
<dbReference type="PANTHER" id="PTHR43825:SF1">
    <property type="entry name" value="TRANSKETOLASE-LIKE PYRIMIDINE-BINDING DOMAIN-CONTAINING PROTEIN"/>
    <property type="match status" value="1"/>
</dbReference>
<evidence type="ECO:0000256" key="3">
    <source>
        <dbReference type="ARBA" id="ARBA00023052"/>
    </source>
</evidence>
<evidence type="ECO:0000259" key="4">
    <source>
        <dbReference type="SMART" id="SM00861"/>
    </source>
</evidence>
<organism evidence="5">
    <name type="scientific">marine sediment metagenome</name>
    <dbReference type="NCBI Taxonomy" id="412755"/>
    <lineage>
        <taxon>unclassified sequences</taxon>
        <taxon>metagenomes</taxon>
        <taxon>ecological metagenomes</taxon>
    </lineage>
</organism>
<dbReference type="SUPFAM" id="SSF52518">
    <property type="entry name" value="Thiamin diphosphate-binding fold (THDP-binding)"/>
    <property type="match status" value="1"/>
</dbReference>
<dbReference type="InterPro" id="IPR029061">
    <property type="entry name" value="THDP-binding"/>
</dbReference>
<comment type="caution">
    <text evidence="5">The sequence shown here is derived from an EMBL/GenBank/DDBJ whole genome shotgun (WGS) entry which is preliminary data.</text>
</comment>
<dbReference type="InterPro" id="IPR005475">
    <property type="entry name" value="Transketolase-like_Pyr-bd"/>
</dbReference>
<dbReference type="InterPro" id="IPR051157">
    <property type="entry name" value="PDH/Transketolase"/>
</dbReference>